<organism evidence="4 5">
    <name type="scientific">Tigriopus californicus</name>
    <name type="common">Marine copepod</name>
    <dbReference type="NCBI Taxonomy" id="6832"/>
    <lineage>
        <taxon>Eukaryota</taxon>
        <taxon>Metazoa</taxon>
        <taxon>Ecdysozoa</taxon>
        <taxon>Arthropoda</taxon>
        <taxon>Crustacea</taxon>
        <taxon>Multicrustacea</taxon>
        <taxon>Hexanauplia</taxon>
        <taxon>Copepoda</taxon>
        <taxon>Harpacticoida</taxon>
        <taxon>Harpacticidae</taxon>
        <taxon>Tigriopus</taxon>
    </lineage>
</organism>
<dbReference type="PANTHER" id="PTHR43329">
    <property type="entry name" value="EPOXIDE HYDROLASE"/>
    <property type="match status" value="1"/>
</dbReference>
<dbReference type="InterPro" id="IPR000073">
    <property type="entry name" value="AB_hydrolase_1"/>
</dbReference>
<dbReference type="OrthoDB" id="408373at2759"/>
<dbReference type="GO" id="GO:0004301">
    <property type="term" value="F:epoxide hydrolase activity"/>
    <property type="evidence" value="ECO:0007669"/>
    <property type="project" value="UniProtKB-ARBA"/>
</dbReference>
<keyword evidence="5" id="KW-1185">Reference proteome</keyword>
<evidence type="ECO:0000313" key="4">
    <source>
        <dbReference type="EMBL" id="TRY78530.1"/>
    </source>
</evidence>
<accession>A0A553PLH5</accession>
<dbReference type="Pfam" id="PF00561">
    <property type="entry name" value="Abhydrolase_1"/>
    <property type="match status" value="1"/>
</dbReference>
<proteinExistence type="inferred from homology"/>
<sequence>MKMRNCLKTFLGEVLLLFYGLVFLLLSQVEKFQGLFKWAKMRQRAQKISSPDEKLGKRTSMRNSFVPPHCLADSSLGRHMFVKIGRNKYHYVESGSQASPKVVVCLHDFADFWYGFRHQLRSLSQNMWIIALDLKGFGDSDKPSEMSEYSMKSVVEDLRTFIELLEHERVVLMGHGLGGLIAWNLVDKYPNLIDKFITLATPHPQTFQTRMNKNWTCMKKHRNWFLYRLPLYPERHLAQSGQDLFRDKMARKTYTNLVTYSNMDLEAYKYSFSRKSDWTGPVSYIRNFPSHPWIPIALSGGIIQVPTLFIIGGQDTESDLETICQSSEHVEKFAMKIVDEAGHSPHQEQPIIVNQHILRFLQDDPKNGCPTPLENTARRKSIFESLYRHSVDGVSSTMGRMSSSVTGVGSKILVSSSPQLVRSALGMPLLSKSFSLESLQTTPEETEFPLNVRPGESF</sequence>
<dbReference type="InterPro" id="IPR000639">
    <property type="entry name" value="Epox_hydrolase-like"/>
</dbReference>
<dbReference type="Proteomes" id="UP000318571">
    <property type="component" value="Chromosome 11"/>
</dbReference>
<feature type="domain" description="AB hydrolase-1" evidence="3">
    <location>
        <begin position="102"/>
        <end position="346"/>
    </location>
</feature>
<evidence type="ECO:0000259" key="3">
    <source>
        <dbReference type="Pfam" id="PF00561"/>
    </source>
</evidence>
<name>A0A553PLH5_TIGCA</name>
<protein>
    <recommendedName>
        <fullName evidence="3">AB hydrolase-1 domain-containing protein</fullName>
    </recommendedName>
</protein>
<gene>
    <name evidence="4" type="ORF">TCAL_08107</name>
</gene>
<evidence type="ECO:0000256" key="2">
    <source>
        <dbReference type="ARBA" id="ARBA00038334"/>
    </source>
</evidence>
<evidence type="ECO:0000256" key="1">
    <source>
        <dbReference type="ARBA" id="ARBA00022801"/>
    </source>
</evidence>
<dbReference type="PRINTS" id="PR00412">
    <property type="entry name" value="EPOXHYDRLASE"/>
</dbReference>
<evidence type="ECO:0000313" key="5">
    <source>
        <dbReference type="Proteomes" id="UP000318571"/>
    </source>
</evidence>
<dbReference type="SUPFAM" id="SSF53474">
    <property type="entry name" value="alpha/beta-Hydrolases"/>
    <property type="match status" value="1"/>
</dbReference>
<comment type="caution">
    <text evidence="4">The sequence shown here is derived from an EMBL/GenBank/DDBJ whole genome shotgun (WGS) entry which is preliminary data.</text>
</comment>
<dbReference type="Gene3D" id="3.40.50.1820">
    <property type="entry name" value="alpha/beta hydrolase"/>
    <property type="match status" value="1"/>
</dbReference>
<reference evidence="4 5" key="1">
    <citation type="journal article" date="2018" name="Nat. Ecol. Evol.">
        <title>Genomic signatures of mitonuclear coevolution across populations of Tigriopus californicus.</title>
        <authorList>
            <person name="Barreto F.S."/>
            <person name="Watson E.T."/>
            <person name="Lima T.G."/>
            <person name="Willett C.S."/>
            <person name="Edmands S."/>
            <person name="Li W."/>
            <person name="Burton R.S."/>
        </authorList>
    </citation>
    <scope>NUCLEOTIDE SEQUENCE [LARGE SCALE GENOMIC DNA]</scope>
    <source>
        <strain evidence="4 5">San Diego</strain>
    </source>
</reference>
<dbReference type="PRINTS" id="PR00111">
    <property type="entry name" value="ABHYDROLASE"/>
</dbReference>
<keyword evidence="1" id="KW-0378">Hydrolase</keyword>
<comment type="similarity">
    <text evidence="2">Belongs to the AB hydrolase superfamily. Epoxide hydrolase family.</text>
</comment>
<dbReference type="EMBL" id="VCGU01000003">
    <property type="protein sequence ID" value="TRY78530.1"/>
    <property type="molecule type" value="Genomic_DNA"/>
</dbReference>
<dbReference type="InterPro" id="IPR029058">
    <property type="entry name" value="AB_hydrolase_fold"/>
</dbReference>
<dbReference type="AlphaFoldDB" id="A0A553PLH5"/>
<dbReference type="STRING" id="6832.A0A553PLH5"/>